<name>A0A1B0DPG3_PHLPP</name>
<dbReference type="EMBL" id="AJVK01018255">
    <property type="status" value="NOT_ANNOTATED_CDS"/>
    <property type="molecule type" value="Genomic_DNA"/>
</dbReference>
<keyword evidence="2" id="KW-1185">Reference proteome</keyword>
<dbReference type="VEuPathDB" id="VectorBase:PPAI010399"/>
<accession>A0A1B0DPG3</accession>
<dbReference type="EMBL" id="AJVK01018256">
    <property type="status" value="NOT_ANNOTATED_CDS"/>
    <property type="molecule type" value="Genomic_DNA"/>
</dbReference>
<evidence type="ECO:0000313" key="1">
    <source>
        <dbReference type="EnsemblMetazoa" id="PPAI010399-PA"/>
    </source>
</evidence>
<organism evidence="1 2">
    <name type="scientific">Phlebotomus papatasi</name>
    <name type="common">Sandfly</name>
    <dbReference type="NCBI Taxonomy" id="29031"/>
    <lineage>
        <taxon>Eukaryota</taxon>
        <taxon>Metazoa</taxon>
        <taxon>Ecdysozoa</taxon>
        <taxon>Arthropoda</taxon>
        <taxon>Hexapoda</taxon>
        <taxon>Insecta</taxon>
        <taxon>Pterygota</taxon>
        <taxon>Neoptera</taxon>
        <taxon>Endopterygota</taxon>
        <taxon>Diptera</taxon>
        <taxon>Nematocera</taxon>
        <taxon>Psychodoidea</taxon>
        <taxon>Psychodidae</taxon>
        <taxon>Phlebotomus</taxon>
        <taxon>Phlebotomus</taxon>
    </lineage>
</organism>
<evidence type="ECO:0000313" key="2">
    <source>
        <dbReference type="Proteomes" id="UP000092462"/>
    </source>
</evidence>
<proteinExistence type="predicted"/>
<sequence>MPHKAKVRFSTYLKKMLEAYSEFLRAEFSTQRFTLLSTDCAIKLMTKIDHKLMDGNKNISRCLTESFCDQNEPTFFVHRSFLATFYHLYIFQSFDTNDETFPPDTPKTDLESGTISKKRYAQKISLDAAEEDEIKLKVAIKDSFENIDYNQFSPYKLMKRCCSRGGRKRKHAWELNREFKLGNLLDSKHDGFEKLGQEASDDEITARTVSHVPAESSINYNLFCGENYVISRRESWIKGSYNVAGGCQGVLLKHQGTITEDHRLNERGQHQS</sequence>
<dbReference type="Proteomes" id="UP000092462">
    <property type="component" value="Unassembled WGS sequence"/>
</dbReference>
<reference evidence="1" key="1">
    <citation type="submission" date="2022-08" db="UniProtKB">
        <authorList>
            <consortium name="EnsemblMetazoa"/>
        </authorList>
    </citation>
    <scope>IDENTIFICATION</scope>
    <source>
        <strain evidence="1">Israel</strain>
    </source>
</reference>
<dbReference type="AlphaFoldDB" id="A0A1B0DPG3"/>
<dbReference type="EnsemblMetazoa" id="PPAI010399-RA">
    <property type="protein sequence ID" value="PPAI010399-PA"/>
    <property type="gene ID" value="PPAI010399"/>
</dbReference>
<protein>
    <submittedName>
        <fullName evidence="1">Uncharacterized protein</fullName>
    </submittedName>
</protein>
<dbReference type="VEuPathDB" id="VectorBase:PPAPM1_005958"/>